<evidence type="ECO:0000256" key="1">
    <source>
        <dbReference type="ARBA" id="ARBA00022679"/>
    </source>
</evidence>
<dbReference type="EMBL" id="MDYQ01000667">
    <property type="protein sequence ID" value="PRP73110.1"/>
    <property type="molecule type" value="Genomic_DNA"/>
</dbReference>
<reference evidence="8 9" key="1">
    <citation type="journal article" date="2018" name="Genome Biol. Evol.">
        <title>Multiple Roots of Fruiting Body Formation in Amoebozoa.</title>
        <authorList>
            <person name="Hillmann F."/>
            <person name="Forbes G."/>
            <person name="Novohradska S."/>
            <person name="Ferling I."/>
            <person name="Riege K."/>
            <person name="Groth M."/>
            <person name="Westermann M."/>
            <person name="Marz M."/>
            <person name="Spaller T."/>
            <person name="Winckler T."/>
            <person name="Schaap P."/>
            <person name="Glockner G."/>
        </authorList>
    </citation>
    <scope>NUCLEOTIDE SEQUENCE [LARGE SCALE GENOMIC DNA]</scope>
    <source>
        <strain evidence="8 9">Jena</strain>
    </source>
</reference>
<keyword evidence="4" id="KW-0255">Endonuclease</keyword>
<dbReference type="OrthoDB" id="4369127at2759"/>
<keyword evidence="9" id="KW-1185">Reference proteome</keyword>
<evidence type="ECO:0000256" key="4">
    <source>
        <dbReference type="ARBA" id="ARBA00022759"/>
    </source>
</evidence>
<dbReference type="Gene3D" id="3.10.20.370">
    <property type="match status" value="1"/>
</dbReference>
<evidence type="ECO:0000256" key="5">
    <source>
        <dbReference type="ARBA" id="ARBA00022801"/>
    </source>
</evidence>
<keyword evidence="2" id="KW-0548">Nucleotidyltransferase</keyword>
<dbReference type="GO" id="GO:0003964">
    <property type="term" value="F:RNA-directed DNA polymerase activity"/>
    <property type="evidence" value="ECO:0007669"/>
    <property type="project" value="UniProtKB-KW"/>
</dbReference>
<dbReference type="GO" id="GO:0016787">
    <property type="term" value="F:hydrolase activity"/>
    <property type="evidence" value="ECO:0007669"/>
    <property type="project" value="UniProtKB-KW"/>
</dbReference>
<evidence type="ECO:0000313" key="9">
    <source>
        <dbReference type="Proteomes" id="UP000241769"/>
    </source>
</evidence>
<dbReference type="InParanoid" id="A0A2P6MN30"/>
<keyword evidence="5" id="KW-0378">Hydrolase</keyword>
<evidence type="ECO:0000256" key="2">
    <source>
        <dbReference type="ARBA" id="ARBA00022695"/>
    </source>
</evidence>
<dbReference type="FunFam" id="3.10.20.370:FF:000001">
    <property type="entry name" value="Retrovirus-related Pol polyprotein from transposon 17.6-like protein"/>
    <property type="match status" value="1"/>
</dbReference>
<evidence type="ECO:0000259" key="7">
    <source>
        <dbReference type="Pfam" id="PF17917"/>
    </source>
</evidence>
<keyword evidence="1" id="KW-0808">Transferase</keyword>
<dbReference type="STRING" id="1890364.A0A2P6MN30"/>
<comment type="caution">
    <text evidence="8">The sequence shown here is derived from an EMBL/GenBank/DDBJ whole genome shotgun (WGS) entry which is preliminary data.</text>
</comment>
<gene>
    <name evidence="8" type="ORF">PROFUN_16430</name>
</gene>
<dbReference type="AlphaFoldDB" id="A0A2P6MN30"/>
<dbReference type="Pfam" id="PF17917">
    <property type="entry name" value="RT_RNaseH"/>
    <property type="match status" value="1"/>
</dbReference>
<dbReference type="GO" id="GO:0004519">
    <property type="term" value="F:endonuclease activity"/>
    <property type="evidence" value="ECO:0007669"/>
    <property type="project" value="UniProtKB-KW"/>
</dbReference>
<accession>A0A2P6MN30</accession>
<dbReference type="InterPro" id="IPR041373">
    <property type="entry name" value="RT_RNaseH"/>
</dbReference>
<name>A0A2P6MN30_9EUKA</name>
<feature type="domain" description="Reverse transcriptase RNase H-like" evidence="7">
    <location>
        <begin position="2"/>
        <end position="94"/>
    </location>
</feature>
<protein>
    <recommendedName>
        <fullName evidence="7">Reverse transcriptase RNase H-like domain-containing protein</fullName>
    </recommendedName>
</protein>
<dbReference type="PANTHER" id="PTHR34072">
    <property type="entry name" value="ENZYMATIC POLYPROTEIN-RELATED"/>
    <property type="match status" value="1"/>
</dbReference>
<proteinExistence type="predicted"/>
<evidence type="ECO:0000256" key="3">
    <source>
        <dbReference type="ARBA" id="ARBA00022722"/>
    </source>
</evidence>
<dbReference type="InterPro" id="IPR043502">
    <property type="entry name" value="DNA/RNA_pol_sf"/>
</dbReference>
<dbReference type="PANTHER" id="PTHR34072:SF52">
    <property type="entry name" value="RIBONUCLEASE H"/>
    <property type="match status" value="1"/>
</dbReference>
<evidence type="ECO:0000256" key="6">
    <source>
        <dbReference type="ARBA" id="ARBA00022918"/>
    </source>
</evidence>
<keyword evidence="6" id="KW-0695">RNA-directed DNA polymerase</keyword>
<keyword evidence="3" id="KW-0540">Nuclease</keyword>
<dbReference type="Proteomes" id="UP000241769">
    <property type="component" value="Unassembled WGS sequence"/>
</dbReference>
<sequence length="152" mass="17588">MLETDASDFAISGVLSQQHKDGVHPVGFMSRKMQPAELNYNTHDKELLAIIESLKGWQHYTMETSTPFEIITDHNNLKYFMTSKSLNRRQVRWLDNRTVLEKVGIFSFTLKVYYVDKQDIQWPDGVASGKVITQQHNKDMISKIFSEYLAVS</sequence>
<evidence type="ECO:0000313" key="8">
    <source>
        <dbReference type="EMBL" id="PRP73110.1"/>
    </source>
</evidence>
<dbReference type="CDD" id="cd09274">
    <property type="entry name" value="RNase_HI_RT_Ty3"/>
    <property type="match status" value="1"/>
</dbReference>
<dbReference type="SUPFAM" id="SSF56672">
    <property type="entry name" value="DNA/RNA polymerases"/>
    <property type="match status" value="1"/>
</dbReference>
<organism evidence="8 9">
    <name type="scientific">Planoprotostelium fungivorum</name>
    <dbReference type="NCBI Taxonomy" id="1890364"/>
    <lineage>
        <taxon>Eukaryota</taxon>
        <taxon>Amoebozoa</taxon>
        <taxon>Evosea</taxon>
        <taxon>Variosea</taxon>
        <taxon>Cavosteliida</taxon>
        <taxon>Cavosteliaceae</taxon>
        <taxon>Planoprotostelium</taxon>
    </lineage>
</organism>